<evidence type="ECO:0000256" key="2">
    <source>
        <dbReference type="SAM" id="Phobius"/>
    </source>
</evidence>
<feature type="compositionally biased region" description="Basic and acidic residues" evidence="1">
    <location>
        <begin position="1"/>
        <end position="18"/>
    </location>
</feature>
<gene>
    <name evidence="3" type="ORF">OG699_27050</name>
</gene>
<feature type="compositionally biased region" description="Pro residues" evidence="1">
    <location>
        <begin position="58"/>
        <end position="68"/>
    </location>
</feature>
<dbReference type="EMBL" id="CP109546">
    <property type="protein sequence ID" value="WTZ11315.1"/>
    <property type="molecule type" value="Genomic_DNA"/>
</dbReference>
<feature type="compositionally biased region" description="Low complexity" evidence="1">
    <location>
        <begin position="21"/>
        <end position="36"/>
    </location>
</feature>
<evidence type="ECO:0000256" key="1">
    <source>
        <dbReference type="SAM" id="MobiDB-lite"/>
    </source>
</evidence>
<feature type="transmembrane region" description="Helical" evidence="2">
    <location>
        <begin position="118"/>
        <end position="139"/>
    </location>
</feature>
<reference evidence="3" key="1">
    <citation type="submission" date="2022-10" db="EMBL/GenBank/DDBJ databases">
        <title>The complete genomes of actinobacterial strains from the NBC collection.</title>
        <authorList>
            <person name="Joergensen T.S."/>
            <person name="Alvarez Arevalo M."/>
            <person name="Sterndorff E.B."/>
            <person name="Faurdal D."/>
            <person name="Vuksanovic O."/>
            <person name="Mourched A.-S."/>
            <person name="Charusanti P."/>
            <person name="Shaw S."/>
            <person name="Blin K."/>
            <person name="Weber T."/>
        </authorList>
    </citation>
    <scope>NUCLEOTIDE SEQUENCE</scope>
    <source>
        <strain evidence="3">NBC_01393</strain>
    </source>
</reference>
<feature type="region of interest" description="Disordered" evidence="1">
    <location>
        <begin position="1"/>
        <end position="113"/>
    </location>
</feature>
<keyword evidence="2" id="KW-0472">Membrane</keyword>
<feature type="compositionally biased region" description="Gly residues" evidence="1">
    <location>
        <begin position="101"/>
        <end position="110"/>
    </location>
</feature>
<organism evidence="3">
    <name type="scientific">Streptomyces sp. NBC_01393</name>
    <dbReference type="NCBI Taxonomy" id="2903851"/>
    <lineage>
        <taxon>Bacteria</taxon>
        <taxon>Bacillati</taxon>
        <taxon>Actinomycetota</taxon>
        <taxon>Actinomycetes</taxon>
        <taxon>Kitasatosporales</taxon>
        <taxon>Streptomycetaceae</taxon>
        <taxon>Streptomyces</taxon>
    </lineage>
</organism>
<keyword evidence="2" id="KW-0812">Transmembrane</keyword>
<keyword evidence="2" id="KW-1133">Transmembrane helix</keyword>
<dbReference type="AlphaFoldDB" id="A0AAU3I235"/>
<accession>A0AAU3I235</accession>
<proteinExistence type="predicted"/>
<feature type="compositionally biased region" description="Polar residues" evidence="1">
    <location>
        <begin position="153"/>
        <end position="174"/>
    </location>
</feature>
<sequence>MAQRWDADRRQWVDDGTGRTDGVQDGVDAGGAPPAGEQWWAAATQAGPLRPDAYPPAGSAPPQPPQPPHQQQQQWAQAQQQAQAAWSHQQSQPQTWPGGVVPPGGGGRPPGSGDSRRLLLVIVAVAVLAGGVGGGLWALTRGDSARHPGAHPSTPSVTVTASQPGSVPETSNSSGGEGVYTAPAVTTAPAPAPGYSRSVDPVGYTVDVPDGWAREEKQGKLAPVVTYTAPDGNSRLLVFEIMEPSAAESSAQAESIAQGAKDYQYLDRRTGTGWTEFSYSYYDKRYGATQTIDHRFQAADGTPYAIVASGPPGTDMSGQLATAVNSFCPTGAACANAA</sequence>
<evidence type="ECO:0000313" key="3">
    <source>
        <dbReference type="EMBL" id="WTZ11315.1"/>
    </source>
</evidence>
<evidence type="ECO:0008006" key="4">
    <source>
        <dbReference type="Google" id="ProtNLM"/>
    </source>
</evidence>
<feature type="compositionally biased region" description="Low complexity" evidence="1">
    <location>
        <begin position="69"/>
        <end position="99"/>
    </location>
</feature>
<name>A0AAU3I235_9ACTN</name>
<protein>
    <recommendedName>
        <fullName evidence="4">Serine/arginine repetitive matrix protein 2</fullName>
    </recommendedName>
</protein>
<feature type="region of interest" description="Disordered" evidence="1">
    <location>
        <begin position="146"/>
        <end position="180"/>
    </location>
</feature>